<accession>A0A5P9CQC3</accession>
<reference evidence="4 5" key="1">
    <citation type="submission" date="2019-10" db="EMBL/GenBank/DDBJ databases">
        <title>Complete genome sequence of Vibrio sp. strain THAF100, isolated from non-filtered water from the water column of tank 6 of a marine aquarium containing stony-coral fragments. Water maintained at 26 degree C.</title>
        <authorList>
            <person name="Ruckert C."/>
            <person name="Franco A."/>
            <person name="Kalinowski J."/>
            <person name="Glaeser S."/>
        </authorList>
    </citation>
    <scope>NUCLEOTIDE SEQUENCE [LARGE SCALE GENOMIC DNA]</scope>
    <source>
        <strain evidence="4 5">THAF100</strain>
        <plasmid evidence="5">pthaf100_a</plasmid>
    </source>
</reference>
<dbReference type="Gene3D" id="3.40.630.30">
    <property type="match status" value="1"/>
</dbReference>
<dbReference type="EMBL" id="CP045351">
    <property type="protein sequence ID" value="QFT28406.1"/>
    <property type="molecule type" value="Genomic_DNA"/>
</dbReference>
<geneLocation type="plasmid" evidence="5">
    <name>pthaf100_a</name>
</geneLocation>
<dbReference type="PANTHER" id="PTHR43877">
    <property type="entry name" value="AMINOALKYLPHOSPHONATE N-ACETYLTRANSFERASE-RELATED-RELATED"/>
    <property type="match status" value="1"/>
</dbReference>
<dbReference type="InterPro" id="IPR016181">
    <property type="entry name" value="Acyl_CoA_acyltransferase"/>
</dbReference>
<keyword evidence="1 4" id="KW-0808">Transferase</keyword>
<dbReference type="RefSeq" id="WP_152432404.1">
    <property type="nucleotide sequence ID" value="NZ_CBCSDK010000022.1"/>
</dbReference>
<evidence type="ECO:0000256" key="2">
    <source>
        <dbReference type="ARBA" id="ARBA00023315"/>
    </source>
</evidence>
<dbReference type="KEGG" id="vaq:FIV01_18590"/>
<dbReference type="SUPFAM" id="SSF55729">
    <property type="entry name" value="Acyl-CoA N-acyltransferases (Nat)"/>
    <property type="match status" value="1"/>
</dbReference>
<feature type="domain" description="N-acetyltransferase" evidence="3">
    <location>
        <begin position="3"/>
        <end position="153"/>
    </location>
</feature>
<evidence type="ECO:0000256" key="1">
    <source>
        <dbReference type="ARBA" id="ARBA00022679"/>
    </source>
</evidence>
<name>A0A5P9CQC3_9VIBR</name>
<dbReference type="PANTHER" id="PTHR43877:SF2">
    <property type="entry name" value="AMINOALKYLPHOSPHONATE N-ACETYLTRANSFERASE-RELATED"/>
    <property type="match status" value="1"/>
</dbReference>
<sequence length="153" mass="17073">MNLIYRSANLDDLASLVSLLADDELGSQREDASMPLNESYTSAFNAISADPNNQLLIVESDGALIGMMQMTYIPYLTHIGSWRCLIEGVRIDKAFRGQGLGEKMFEHAIKQAKLKGCSMVQLTSDKLRPDALRFYEKLGFKATHEGFKLLLPQ</sequence>
<keyword evidence="5" id="KW-1185">Reference proteome</keyword>
<dbReference type="InterPro" id="IPR000182">
    <property type="entry name" value="GNAT_dom"/>
</dbReference>
<dbReference type="Pfam" id="PF00583">
    <property type="entry name" value="Acetyltransf_1"/>
    <property type="match status" value="1"/>
</dbReference>
<dbReference type="CDD" id="cd04301">
    <property type="entry name" value="NAT_SF"/>
    <property type="match status" value="1"/>
</dbReference>
<evidence type="ECO:0000313" key="4">
    <source>
        <dbReference type="EMBL" id="QFT28406.1"/>
    </source>
</evidence>
<dbReference type="InterPro" id="IPR050832">
    <property type="entry name" value="Bact_Acetyltransf"/>
</dbReference>
<protein>
    <submittedName>
        <fullName evidence="4">Aminoalkylphosphonic acid N-acetyltransferase</fullName>
    </submittedName>
</protein>
<keyword evidence="2" id="KW-0012">Acyltransferase</keyword>
<evidence type="ECO:0000259" key="3">
    <source>
        <dbReference type="PROSITE" id="PS51186"/>
    </source>
</evidence>
<keyword evidence="4" id="KW-0614">Plasmid</keyword>
<dbReference type="Proteomes" id="UP000326936">
    <property type="component" value="Plasmid pTHAF100_a"/>
</dbReference>
<evidence type="ECO:0000313" key="5">
    <source>
        <dbReference type="Proteomes" id="UP000326936"/>
    </source>
</evidence>
<dbReference type="OrthoDB" id="9789605at2"/>
<organism evidence="4 5">
    <name type="scientific">Vibrio aquimaris</name>
    <dbReference type="NCBI Taxonomy" id="2587862"/>
    <lineage>
        <taxon>Bacteria</taxon>
        <taxon>Pseudomonadati</taxon>
        <taxon>Pseudomonadota</taxon>
        <taxon>Gammaproteobacteria</taxon>
        <taxon>Vibrionales</taxon>
        <taxon>Vibrionaceae</taxon>
        <taxon>Vibrio</taxon>
    </lineage>
</organism>
<proteinExistence type="predicted"/>
<gene>
    <name evidence="4" type="ORF">FIV01_18590</name>
</gene>
<dbReference type="GO" id="GO:0016747">
    <property type="term" value="F:acyltransferase activity, transferring groups other than amino-acyl groups"/>
    <property type="evidence" value="ECO:0007669"/>
    <property type="project" value="InterPro"/>
</dbReference>
<dbReference type="PROSITE" id="PS51186">
    <property type="entry name" value="GNAT"/>
    <property type="match status" value="1"/>
</dbReference>
<dbReference type="AlphaFoldDB" id="A0A5P9CQC3"/>